<dbReference type="PROSITE" id="PS50082">
    <property type="entry name" value="WD_REPEATS_2"/>
    <property type="match status" value="5"/>
</dbReference>
<dbReference type="Pfam" id="PF00400">
    <property type="entry name" value="WD40"/>
    <property type="match status" value="5"/>
</dbReference>
<dbReference type="AlphaFoldDB" id="F6Z7E0"/>
<sequence length="666" mass="73682">MASSTKTTWKLQEFVGHGSVVTSATLGKKSGRVMATGGEDGKVNMWHVGSPNCIMTLSPLTSAVETLQFNSSEEFVCAGSRSGALRIWNLSASKVVRQLTGHKAAVRSVDFHSYGDFVTSGSDDHKVRMWDIRRKGCIFTYKGHEDSVNCVQFSPDGRWIGSVSNDKTCKLWDITAGKLLHELNDHSAGVTCLTFHPRELLLATGSTDRTTNIYDVERFKLLSTSPLEANGIRKIMFSESGDQIYTASQDMFKTYTYDPMCYHLDSVIVKWGKPADITISGEKLMGCSFYQNIVYVHIIDLKVNTLQQTLQTSPTHESESIKFEAKPNQPSSRSHSNVTTRPHTTCGVPAKFPPNPPQVILTKVVQCNNNNSESTFKQINPQAKDEIFKPTSTLGKENQRKLNIDETPASNVQPTAQEPKKPNNAVTNTPDVTPAPHAQHNNEPNKPNALPTKSASDLGISTVIPSDRQDPIGLDMNAFLPAKKDKPSMFCATKTDHEVVTTITKGVSSMRMVLTNRHKNLEIVRALWTTGDVMTSINSAVKMDDQALIVDLLNVLTLKPSLWTLDLCVVMLPQIKSLISSKYETYVSVGCSALKLILKNFSQVIRSNLKTPPTVVDISREERHKKSKSCYSYLADIRVLLDSKQQTAGKIGSQFRELKILISTLE</sequence>
<dbReference type="InterPro" id="IPR036322">
    <property type="entry name" value="WD40_repeat_dom_sf"/>
</dbReference>
<reference evidence="11" key="3">
    <citation type="submission" date="2025-09" db="UniProtKB">
        <authorList>
            <consortium name="Ensembl"/>
        </authorList>
    </citation>
    <scope>IDENTIFICATION</scope>
</reference>
<feature type="repeat" description="WD" evidence="8">
    <location>
        <begin position="14"/>
        <end position="56"/>
    </location>
</feature>
<dbReference type="PANTHER" id="PTHR19845:SF0">
    <property type="entry name" value="KATANIN P80 WD40 REPEAT-CONTAINING SUBUNIT B1"/>
    <property type="match status" value="1"/>
</dbReference>
<dbReference type="Pfam" id="PF13925">
    <property type="entry name" value="Katanin_con80"/>
    <property type="match status" value="1"/>
</dbReference>
<feature type="repeat" description="WD" evidence="8">
    <location>
        <begin position="99"/>
        <end position="140"/>
    </location>
</feature>
<dbReference type="PROSITE" id="PS00678">
    <property type="entry name" value="WD_REPEATS_1"/>
    <property type="match status" value="2"/>
</dbReference>
<evidence type="ECO:0000256" key="4">
    <source>
        <dbReference type="ARBA" id="ARBA00022701"/>
    </source>
</evidence>
<dbReference type="Ensembl" id="ENSCINT00000028524.2">
    <property type="protein sequence ID" value="ENSCINP00000028278.2"/>
    <property type="gene ID" value="ENSCING00000016265.2"/>
</dbReference>
<dbReference type="GO" id="GO:0005737">
    <property type="term" value="C:cytoplasm"/>
    <property type="evidence" value="ECO:0007669"/>
    <property type="project" value="UniProtKB-SubCell"/>
</dbReference>
<dbReference type="InterPro" id="IPR015943">
    <property type="entry name" value="WD40/YVTN_repeat-like_dom_sf"/>
</dbReference>
<protein>
    <recommendedName>
        <fullName evidence="7">Katanin p80 WD40 repeat-containing subunit B1</fullName>
        <shortName evidence="7">Katanin p80 subunit B1</shortName>
    </recommendedName>
    <alternativeName>
        <fullName evidence="7">p80 katanin</fullName>
    </alternativeName>
</protein>
<feature type="region of interest" description="Disordered" evidence="9">
    <location>
        <begin position="391"/>
        <end position="456"/>
    </location>
</feature>
<comment type="function">
    <text evidence="7">Participates in a complex which severs microtubules in an ATP-dependent manner. May act to target the enzymatic subunit of this complex to sites of action such as the centrosome. Microtubule severing may promote rapid reorganization of cellular microtubule arrays and the release of microtubules from the centrosome following nucleation.</text>
</comment>
<comment type="subcellular location">
    <subcellularLocation>
        <location evidence="1 7">Cytoplasm</location>
        <location evidence="1 7">Cytoskeleton</location>
    </subcellularLocation>
    <subcellularLocation>
        <location evidence="7">Cytoplasm</location>
    </subcellularLocation>
    <subcellularLocation>
        <location evidence="7">Cytoplasm</location>
        <location evidence="7">Cytoskeleton</location>
        <location evidence="7">Microtubule organizing center</location>
        <location evidence="7">Centrosome</location>
    </subcellularLocation>
    <subcellularLocation>
        <location evidence="7">Cytoplasm</location>
        <location evidence="7">Cytoskeleton</location>
        <location evidence="7">Spindle pole</location>
    </subcellularLocation>
    <subcellularLocation>
        <location evidence="7">Cytoplasm</location>
        <location evidence="7">Cytoskeleton</location>
        <location evidence="7">Spindle</location>
    </subcellularLocation>
    <text evidence="7">Predominantly cytoplasmic. Localized to the interphase centrosome and mitotic spindle poles.</text>
</comment>
<dbReference type="InterPro" id="IPR026962">
    <property type="entry name" value="KTNB1"/>
</dbReference>
<name>F6Z7E0_CIOIN</name>
<dbReference type="Gene3D" id="2.130.10.10">
    <property type="entry name" value="YVTN repeat-like/Quinoprotein amine dehydrogenase"/>
    <property type="match status" value="2"/>
</dbReference>
<dbReference type="GO" id="GO:0005874">
    <property type="term" value="C:microtubule"/>
    <property type="evidence" value="ECO:0007669"/>
    <property type="project" value="UniProtKB-KW"/>
</dbReference>
<evidence type="ECO:0000256" key="1">
    <source>
        <dbReference type="ARBA" id="ARBA00004245"/>
    </source>
</evidence>
<dbReference type="FunCoup" id="F6Z7E0">
    <property type="interactions" value="39"/>
</dbReference>
<evidence type="ECO:0000256" key="6">
    <source>
        <dbReference type="ARBA" id="ARBA00023212"/>
    </source>
</evidence>
<keyword evidence="5" id="KW-0677">Repeat</keyword>
<keyword evidence="12" id="KW-1185">Reference proteome</keyword>
<dbReference type="PRINTS" id="PR00320">
    <property type="entry name" value="GPROTEINBRPT"/>
</dbReference>
<dbReference type="GeneTree" id="ENSGT00940000157918"/>
<dbReference type="CDD" id="cd00200">
    <property type="entry name" value="WD40"/>
    <property type="match status" value="1"/>
</dbReference>
<evidence type="ECO:0000256" key="3">
    <source>
        <dbReference type="ARBA" id="ARBA00022574"/>
    </source>
</evidence>
<keyword evidence="7" id="KW-0498">Mitosis</keyword>
<evidence type="ECO:0000256" key="5">
    <source>
        <dbReference type="ARBA" id="ARBA00022737"/>
    </source>
</evidence>
<dbReference type="OMA" id="TYADIPN"/>
<keyword evidence="7" id="KW-0132">Cell division</keyword>
<feature type="domain" description="Katanin p80 subunit C-terminal" evidence="10">
    <location>
        <begin position="506"/>
        <end position="661"/>
    </location>
</feature>
<evidence type="ECO:0000256" key="2">
    <source>
        <dbReference type="ARBA" id="ARBA00022490"/>
    </source>
</evidence>
<feature type="repeat" description="WD" evidence="8">
    <location>
        <begin position="57"/>
        <end position="98"/>
    </location>
</feature>
<dbReference type="InterPro" id="IPR020472">
    <property type="entry name" value="WD40_PAC1"/>
</dbReference>
<dbReference type="HAMAP" id="MF_03022">
    <property type="entry name" value="Katanin_p80_B1"/>
    <property type="match status" value="1"/>
</dbReference>
<comment type="similarity">
    <text evidence="7">Belongs to the WD repeat KATNB1 family.</text>
</comment>
<dbReference type="GO" id="GO:0000922">
    <property type="term" value="C:spindle pole"/>
    <property type="evidence" value="ECO:0007669"/>
    <property type="project" value="UniProtKB-SubCell"/>
</dbReference>
<dbReference type="SMART" id="SM00320">
    <property type="entry name" value="WD40"/>
    <property type="match status" value="6"/>
</dbReference>
<dbReference type="Proteomes" id="UP000008144">
    <property type="component" value="Unassembled WGS sequence"/>
</dbReference>
<gene>
    <name evidence="7" type="primary">KATNB1</name>
</gene>
<feature type="compositionally biased region" description="Basic and acidic residues" evidence="9">
    <location>
        <begin position="316"/>
        <end position="325"/>
    </location>
</feature>
<keyword evidence="4 7" id="KW-0493">Microtubule</keyword>
<dbReference type="InterPro" id="IPR019775">
    <property type="entry name" value="WD40_repeat_CS"/>
</dbReference>
<comment type="subunit">
    <text evidence="7">Interacts with KATNA1. This interaction enhances the microtubule binding and severing activity of KATNA1 and also targets this activity to the centrosome.</text>
</comment>
<dbReference type="GO" id="GO:0051013">
    <property type="term" value="P:microtubule severing"/>
    <property type="evidence" value="ECO:0007669"/>
    <property type="project" value="UniProtKB-UniRule"/>
</dbReference>
<feature type="compositionally biased region" description="Polar residues" evidence="9">
    <location>
        <begin position="328"/>
        <end position="342"/>
    </location>
</feature>
<organism evidence="11 12">
    <name type="scientific">Ciona intestinalis</name>
    <name type="common">Transparent sea squirt</name>
    <name type="synonym">Ascidia intestinalis</name>
    <dbReference type="NCBI Taxonomy" id="7719"/>
    <lineage>
        <taxon>Eukaryota</taxon>
        <taxon>Metazoa</taxon>
        <taxon>Chordata</taxon>
        <taxon>Tunicata</taxon>
        <taxon>Ascidiacea</taxon>
        <taxon>Phlebobranchia</taxon>
        <taxon>Cionidae</taxon>
        <taxon>Ciona</taxon>
    </lineage>
</organism>
<dbReference type="InterPro" id="IPR028021">
    <property type="entry name" value="Katanin_C-terminal"/>
</dbReference>
<evidence type="ECO:0000256" key="7">
    <source>
        <dbReference type="HAMAP-Rule" id="MF_03022"/>
    </source>
</evidence>
<dbReference type="GO" id="GO:0005813">
    <property type="term" value="C:centrosome"/>
    <property type="evidence" value="ECO:0007669"/>
    <property type="project" value="UniProtKB-SubCell"/>
</dbReference>
<dbReference type="GO" id="GO:0007019">
    <property type="term" value="P:microtubule depolymerization"/>
    <property type="evidence" value="ECO:0000318"/>
    <property type="project" value="GO_Central"/>
</dbReference>
<reference evidence="12" key="1">
    <citation type="journal article" date="2002" name="Science">
        <title>The draft genome of Ciona intestinalis: insights into chordate and vertebrate origins.</title>
        <authorList>
            <person name="Dehal P."/>
            <person name="Satou Y."/>
            <person name="Campbell R.K."/>
            <person name="Chapman J."/>
            <person name="Degnan B."/>
            <person name="De Tomaso A."/>
            <person name="Davidson B."/>
            <person name="Di Gregorio A."/>
            <person name="Gelpke M."/>
            <person name="Goodstein D.M."/>
            <person name="Harafuji N."/>
            <person name="Hastings K.E."/>
            <person name="Ho I."/>
            <person name="Hotta K."/>
            <person name="Huang W."/>
            <person name="Kawashima T."/>
            <person name="Lemaire P."/>
            <person name="Martinez D."/>
            <person name="Meinertzhagen I.A."/>
            <person name="Necula S."/>
            <person name="Nonaka M."/>
            <person name="Putnam N."/>
            <person name="Rash S."/>
            <person name="Saiga H."/>
            <person name="Satake M."/>
            <person name="Terry A."/>
            <person name="Yamada L."/>
            <person name="Wang H.G."/>
            <person name="Awazu S."/>
            <person name="Azumi K."/>
            <person name="Boore J."/>
            <person name="Branno M."/>
            <person name="Chin-Bow S."/>
            <person name="DeSantis R."/>
            <person name="Doyle S."/>
            <person name="Francino P."/>
            <person name="Keys D.N."/>
            <person name="Haga S."/>
            <person name="Hayashi H."/>
            <person name="Hino K."/>
            <person name="Imai K.S."/>
            <person name="Inaba K."/>
            <person name="Kano S."/>
            <person name="Kobayashi K."/>
            <person name="Kobayashi M."/>
            <person name="Lee B.I."/>
            <person name="Makabe K.W."/>
            <person name="Manohar C."/>
            <person name="Matassi G."/>
            <person name="Medina M."/>
            <person name="Mochizuki Y."/>
            <person name="Mount S."/>
            <person name="Morishita T."/>
            <person name="Miura S."/>
            <person name="Nakayama A."/>
            <person name="Nishizaka S."/>
            <person name="Nomoto H."/>
            <person name="Ohta F."/>
            <person name="Oishi K."/>
            <person name="Rigoutsos I."/>
            <person name="Sano M."/>
            <person name="Sasaki A."/>
            <person name="Sasakura Y."/>
            <person name="Shoguchi E."/>
            <person name="Shin-i T."/>
            <person name="Spagnuolo A."/>
            <person name="Stainier D."/>
            <person name="Suzuki M.M."/>
            <person name="Tassy O."/>
            <person name="Takatori N."/>
            <person name="Tokuoka M."/>
            <person name="Yagi K."/>
            <person name="Yoshizaki F."/>
            <person name="Wada S."/>
            <person name="Zhang C."/>
            <person name="Hyatt P.D."/>
            <person name="Larimer F."/>
            <person name="Detter C."/>
            <person name="Doggett N."/>
            <person name="Glavina T."/>
            <person name="Hawkins T."/>
            <person name="Richardson P."/>
            <person name="Lucas S."/>
            <person name="Kohara Y."/>
            <person name="Levine M."/>
            <person name="Satoh N."/>
            <person name="Rokhsar D.S."/>
        </authorList>
    </citation>
    <scope>NUCLEOTIDE SEQUENCE [LARGE SCALE GENOMIC DNA]</scope>
</reference>
<dbReference type="FunFam" id="2.130.10.10:FF:000462">
    <property type="entry name" value="Katanin p80 WD40 repeat-containing subunit B1"/>
    <property type="match status" value="1"/>
</dbReference>
<keyword evidence="2 7" id="KW-0963">Cytoplasm</keyword>
<evidence type="ECO:0000313" key="11">
    <source>
        <dbReference type="Ensembl" id="ENSCINP00000028278.2"/>
    </source>
</evidence>
<dbReference type="STRING" id="7719.ENSCINP00000028278"/>
<dbReference type="GO" id="GO:0051301">
    <property type="term" value="P:cell division"/>
    <property type="evidence" value="ECO:0007669"/>
    <property type="project" value="UniProtKB-KW"/>
</dbReference>
<reference evidence="11" key="2">
    <citation type="submission" date="2025-08" db="UniProtKB">
        <authorList>
            <consortium name="Ensembl"/>
        </authorList>
    </citation>
    <scope>IDENTIFICATION</scope>
</reference>
<feature type="repeat" description="WD" evidence="8">
    <location>
        <begin position="141"/>
        <end position="182"/>
    </location>
</feature>
<evidence type="ECO:0000256" key="9">
    <source>
        <dbReference type="SAM" id="MobiDB-lite"/>
    </source>
</evidence>
<dbReference type="PANTHER" id="PTHR19845">
    <property type="entry name" value="KATANIN P80 SUBUNIT"/>
    <property type="match status" value="1"/>
</dbReference>
<keyword evidence="3 8" id="KW-0853">WD repeat</keyword>
<feature type="compositionally biased region" description="Polar residues" evidence="9">
    <location>
        <begin position="439"/>
        <end position="455"/>
    </location>
</feature>
<evidence type="ECO:0000256" key="8">
    <source>
        <dbReference type="PROSITE-ProRule" id="PRU00221"/>
    </source>
</evidence>
<dbReference type="InterPro" id="IPR001680">
    <property type="entry name" value="WD40_rpt"/>
</dbReference>
<proteinExistence type="inferred from homology"/>
<dbReference type="GO" id="GO:0008017">
    <property type="term" value="F:microtubule binding"/>
    <property type="evidence" value="ECO:0007669"/>
    <property type="project" value="UniProtKB-UniRule"/>
</dbReference>
<dbReference type="InParanoid" id="F6Z7E0"/>
<dbReference type="PROSITE" id="PS50294">
    <property type="entry name" value="WD_REPEATS_REGION"/>
    <property type="match status" value="4"/>
</dbReference>
<evidence type="ECO:0000313" key="12">
    <source>
        <dbReference type="Proteomes" id="UP000008144"/>
    </source>
</evidence>
<feature type="repeat" description="WD" evidence="8">
    <location>
        <begin position="183"/>
        <end position="224"/>
    </location>
</feature>
<keyword evidence="6 7" id="KW-0206">Cytoskeleton</keyword>
<dbReference type="SUPFAM" id="SSF50978">
    <property type="entry name" value="WD40 repeat-like"/>
    <property type="match status" value="1"/>
</dbReference>
<dbReference type="GO" id="GO:0008352">
    <property type="term" value="C:katanin complex"/>
    <property type="evidence" value="ECO:0000318"/>
    <property type="project" value="GO_Central"/>
</dbReference>
<evidence type="ECO:0000259" key="10">
    <source>
        <dbReference type="Pfam" id="PF13925"/>
    </source>
</evidence>
<feature type="region of interest" description="Disordered" evidence="9">
    <location>
        <begin position="312"/>
        <end position="342"/>
    </location>
</feature>
<accession>F6Z7E0</accession>
<keyword evidence="7" id="KW-0131">Cell cycle</keyword>